<feature type="region of interest" description="Disordered" evidence="2">
    <location>
        <begin position="1967"/>
        <end position="2016"/>
    </location>
</feature>
<feature type="region of interest" description="Disordered" evidence="2">
    <location>
        <begin position="716"/>
        <end position="738"/>
    </location>
</feature>
<feature type="compositionally biased region" description="Low complexity" evidence="2">
    <location>
        <begin position="561"/>
        <end position="573"/>
    </location>
</feature>
<evidence type="ECO:0000313" key="4">
    <source>
        <dbReference type="Proteomes" id="UP000747542"/>
    </source>
</evidence>
<dbReference type="Proteomes" id="UP000747542">
    <property type="component" value="Unassembled WGS sequence"/>
</dbReference>
<keyword evidence="4" id="KW-1185">Reference proteome</keyword>
<evidence type="ECO:0000256" key="2">
    <source>
        <dbReference type="SAM" id="MobiDB-lite"/>
    </source>
</evidence>
<organism evidence="3 4">
    <name type="scientific">Homarus americanus</name>
    <name type="common">American lobster</name>
    <dbReference type="NCBI Taxonomy" id="6706"/>
    <lineage>
        <taxon>Eukaryota</taxon>
        <taxon>Metazoa</taxon>
        <taxon>Ecdysozoa</taxon>
        <taxon>Arthropoda</taxon>
        <taxon>Crustacea</taxon>
        <taxon>Multicrustacea</taxon>
        <taxon>Malacostraca</taxon>
        <taxon>Eumalacostraca</taxon>
        <taxon>Eucarida</taxon>
        <taxon>Decapoda</taxon>
        <taxon>Pleocyemata</taxon>
        <taxon>Astacidea</taxon>
        <taxon>Nephropoidea</taxon>
        <taxon>Nephropidae</taxon>
        <taxon>Homarus</taxon>
    </lineage>
</organism>
<feature type="compositionally biased region" description="Acidic residues" evidence="2">
    <location>
        <begin position="665"/>
        <end position="679"/>
    </location>
</feature>
<accession>A0A8J5MRZ7</accession>
<gene>
    <name evidence="3" type="primary">Cel-L5</name>
    <name evidence="3" type="ORF">Hamer_G016230</name>
</gene>
<feature type="region of interest" description="Disordered" evidence="2">
    <location>
        <begin position="1584"/>
        <end position="1619"/>
    </location>
</feature>
<dbReference type="PANTHER" id="PTHR40380:SF1">
    <property type="match status" value="1"/>
</dbReference>
<evidence type="ECO:0000313" key="3">
    <source>
        <dbReference type="EMBL" id="KAG7161181.1"/>
    </source>
</evidence>
<protein>
    <submittedName>
        <fullName evidence="3">Bile salt-activated lipase-like 5</fullName>
    </submittedName>
</protein>
<feature type="compositionally biased region" description="Low complexity" evidence="2">
    <location>
        <begin position="480"/>
        <end position="492"/>
    </location>
</feature>
<dbReference type="EMBL" id="JAHLQT010029607">
    <property type="protein sequence ID" value="KAG7161181.1"/>
    <property type="molecule type" value="Genomic_DNA"/>
</dbReference>
<reference evidence="3" key="1">
    <citation type="journal article" date="2021" name="Sci. Adv.">
        <title>The American lobster genome reveals insights on longevity, neural, and immune adaptations.</title>
        <authorList>
            <person name="Polinski J.M."/>
            <person name="Zimin A.V."/>
            <person name="Clark K.F."/>
            <person name="Kohn A.B."/>
            <person name="Sadowski N."/>
            <person name="Timp W."/>
            <person name="Ptitsyn A."/>
            <person name="Khanna P."/>
            <person name="Romanova D.Y."/>
            <person name="Williams P."/>
            <person name="Greenwood S.J."/>
            <person name="Moroz L.L."/>
            <person name="Walt D.R."/>
            <person name="Bodnar A.G."/>
        </authorList>
    </citation>
    <scope>NUCLEOTIDE SEQUENCE</scope>
    <source>
        <strain evidence="3">GMGI-L3</strain>
    </source>
</reference>
<evidence type="ECO:0000256" key="1">
    <source>
        <dbReference type="SAM" id="Coils"/>
    </source>
</evidence>
<feature type="compositionally biased region" description="Basic and acidic residues" evidence="2">
    <location>
        <begin position="1584"/>
        <end position="1601"/>
    </location>
</feature>
<feature type="compositionally biased region" description="Acidic residues" evidence="2">
    <location>
        <begin position="649"/>
        <end position="658"/>
    </location>
</feature>
<feature type="region of interest" description="Disordered" evidence="2">
    <location>
        <begin position="406"/>
        <end position="685"/>
    </location>
</feature>
<keyword evidence="1" id="KW-0175">Coiled coil</keyword>
<dbReference type="PANTHER" id="PTHR40380">
    <property type="entry name" value="FIBRONECTIN TYPE-III DOMAIN-CONTAINING PROTEIN-RELATED"/>
    <property type="match status" value="1"/>
</dbReference>
<feature type="coiled-coil region" evidence="1">
    <location>
        <begin position="1273"/>
        <end position="1304"/>
    </location>
</feature>
<sequence length="2635" mass="295344">MRWLEYMLKSPPRSCPGPSVSPEGHLVTRGSHLRPTCNSPPRKRLCVADGICDGKDKKLKDTCKALKTSHQMSVEKVHKGSKEVRLKIKIMGRGGNLLNKNEWKPVGKDLQKNPICNPKRTKEKSVEGCSQESDIKAWKGNETLEGEVRSWGSKVCTSKGFETVNDESHLWENFPSDQGWEVRSFSSLIREIINEEVACAKRTEVAAEKPCDENSRSKCENEFDDKQKQDTNRVVEDNADEQVRFYSIPEVVERFPVDMDVKVVSTRFTNELPQTNGLSGSYNYASTVGDKGVLTLHSTTVNAGNLSVESVKCSNNPTFAAVNPLVLGEYTEAHCYSYRLCKVLLQDIRLKGTNCYIVEREGDCDPVPVEGDSDSVPVEGDSDSVPVEGDCDPVPVEGDCDPVPVEGDCDPVPVEAPVEGEGDCPCTVEGEGDCDPVPVEGDSDSVPVEGDSDSVPVEGDCDPVPVEGDCDPVPVEGDCDPVPVEGEGDPVPIDGDCDPVPVEGDSDSVPVEGDSDSVPVEGDCDPVPVEGDSDSVPVEGDSDSVPVEGDCDPVPVEGDCDPVPVEGEGDPVPIDGDCDPVPVEGDCDPVPVEGDCVPVPVEGEGDPVPIDGDSDSVPVEGDCDPVPVEGDCDPVPVEGDCDPVPVEVTDPEPVEGDCDPVPVEGEGDCDPVPVEEGDCDPVPVEGDCDPVPVEGEGDPVPVEGDCDPVPVEGDCDPVPVEGESDPLPVEGVGDSDPVPVEGDCDPVPVEGDCDPVPVEGDCDPVPVEGESDPLPVEGVGDCDPVPVEGDCDSVPVEGDCDSVPVEGDCDSVPVEGDCDSVSVKGESDSDPVPVEGDCGSVPVEGESAHHGFTALVIADHYYASVRGNINFEAKTSRLESDHNQISVAHEGSCRQVSPTVESKAVERCVEVDEESDSIGVSKGGKVDSEKEVEPVCQPIEEKHSADDLPHTIQREPELDLTTGSITHDGITQIEGNFYVDIQPCIRDTGVAELDMMVARTKPGSNTGNATDLHNQALDALTVEKEDGAGLSIIEKLSAAADDRNIKVDDVSDSAGRCVSMCEPLSKGHTMEVLDQCYQEKNDGLERNISCVISSASKEGQPADKDAKDSYASEHLLSLLQLSGALSNNNNLLLLPRPFLTVEMVMAAINISLFSANDVFSWICKICKSKNRRYTALFERQFLQYLLLYEYITKEVHLDQKEAWKNLIQQSIYRIPRGSGISLIFGTIPALCKKEGIYHFPHSCMDKCTCGDNFFGPLGNQRKDGTQGYLKNEIARLRLELKGKEEEIRCQQENSKEEVIKLKEELCRQQDILKFDDALKAELKSAWCIIQTHRQGTDHLLNQTTEGEEIYLIKPHDVLVILQQIVFEKESNIIQIQKKLNTSEDKLKARDITISQQQESMCKSECEMAKTKAHIKQLQKEVMSTKSKLEDCKNVICNQQKQLKKWNNMSFDKPHEENLARLRLEKELWKRDQLIHQQKEEIAQLESAAKAGVSLSGQFQYLQTLHSQLEYDLQQKETLIQTLNQELNSCKNINYAKEAYIKKLHDERNTYSKTELEERLVYCNSLLVEKDNRISALQRDLTTLQEKEKEKETHVESLEKEPSYYMSASEEPEATSSNDRCSVTKDFHDLNLQKYQDQKYLQNHPMGKITGKKISKDYKYCKVCAEYVLLLKKKDEQVKLGTDSILELEKEVIYLYKQLKDSPSTDKKTILLEHRSKVSELRRCICSREQMNAQLEERLRAQEMSIKKLISHIETKDVILSYLHQQCNKSDTSPEVCQGERTFSLVTDDSKHKFLDDPEDSCGLVMQRSPKQLKMETSDKISLNPIIEDLHSSTTRWVSLVRHPETSQENTDKTVEEDCVPSTSAAKEANCNKKVVIKELQHTKITLSDYRVRNKQREHLKTIVEENPPLPCSSYSSKQGMKRKNCVTEVVKTCMDNSSSGSEWKNKHSEKKRKIISSENFHTELDIKKNPKTCSGPGKYRSAVKESYQTLPPRSTSNKPRSYKCTQQPSEGCGEEKNQKNYREELVRLKKVLELFKVKNEKVYEEKKKLEKRLCEREITMAQLVKDKSNVEMQLRQSDTALAIIENDRGRIYALHQILEHNHQNAINTKNELVDLIFLKEEALKLSQEEVTTLKLIIEQSHKSHRDDVEELKRCIIVKGADIDRLMVENKMLKEVCKENENLLKITEQLKKDLYEKNNMVDAQRIEKDLLMKELKEKDMNLKIKLEEKVQLETILQEQLTNVITIEEEKNCLERKLLEIETKIKSITEENLDKEKTVRESEQEAALLRQKVEALEATLVEKTRDLSLMQKELRNIQISRKKDLVLAEKQKQELAKLQLQVSSEHIFEKERMEALVHSLKNTIISEREKSRIIKKEADDKLALGEQEMLTLKRYKEHVDIEIRENTQKYLASQKELEEAHKANTILSDQFKDIQANRCLIRKELKLESPATKTVNLREELDSVCRLNHLLKEQKRRITMLKHELLGEDSRNKKLLKRLQIIRGEKANEKRKAKKDNKVHVNTECQTTLSLGNDLDINIESMKNLQTALEIEKRVSESFSEKLLLEQKKSLILATGLKREYEECSKDLEYQLSLFAWVAEKYRAKMHRVEELTALSVSSDTAEEDMFADGQGQEAQE</sequence>
<feature type="coiled-coil region" evidence="1">
    <location>
        <begin position="1407"/>
        <end position="1434"/>
    </location>
</feature>
<proteinExistence type="predicted"/>
<feature type="region of interest" description="Disordered" evidence="2">
    <location>
        <begin position="12"/>
        <end position="39"/>
    </location>
</feature>
<feature type="compositionally biased region" description="Polar residues" evidence="2">
    <location>
        <begin position="1986"/>
        <end position="2009"/>
    </location>
</feature>
<feature type="coiled-coil region" evidence="1">
    <location>
        <begin position="2235"/>
        <end position="2311"/>
    </location>
</feature>
<feature type="region of interest" description="Disordered" evidence="2">
    <location>
        <begin position="366"/>
        <end position="390"/>
    </location>
</feature>
<feature type="region of interest" description="Disordered" evidence="2">
    <location>
        <begin position="2616"/>
        <end position="2635"/>
    </location>
</feature>
<feature type="coiled-coil region" evidence="1">
    <location>
        <begin position="1505"/>
        <end position="1532"/>
    </location>
</feature>
<comment type="caution">
    <text evidence="3">The sequence shown here is derived from an EMBL/GenBank/DDBJ whole genome shotgun (WGS) entry which is preliminary data.</text>
</comment>
<feature type="compositionally biased region" description="Low complexity" evidence="2">
    <location>
        <begin position="597"/>
        <end position="609"/>
    </location>
</feature>
<name>A0A8J5MRZ7_HOMAM</name>